<evidence type="ECO:0000313" key="1">
    <source>
        <dbReference type="EMBL" id="KKL90668.1"/>
    </source>
</evidence>
<dbReference type="EMBL" id="LAZR01019950">
    <property type="protein sequence ID" value="KKL90668.1"/>
    <property type="molecule type" value="Genomic_DNA"/>
</dbReference>
<accession>A0A0F9FWG5</accession>
<dbReference type="AlphaFoldDB" id="A0A0F9FWG5"/>
<sequence>MHPKDIKFATTSSLRNYIASGTTRPVVELAKDELARRLAFEAEMHRIDNLGKRTPS</sequence>
<proteinExistence type="predicted"/>
<comment type="caution">
    <text evidence="1">The sequence shown here is derived from an EMBL/GenBank/DDBJ whole genome shotgun (WGS) entry which is preliminary data.</text>
</comment>
<reference evidence="1" key="1">
    <citation type="journal article" date="2015" name="Nature">
        <title>Complex archaea that bridge the gap between prokaryotes and eukaryotes.</title>
        <authorList>
            <person name="Spang A."/>
            <person name="Saw J.H."/>
            <person name="Jorgensen S.L."/>
            <person name="Zaremba-Niedzwiedzka K."/>
            <person name="Martijn J."/>
            <person name="Lind A.E."/>
            <person name="van Eijk R."/>
            <person name="Schleper C."/>
            <person name="Guy L."/>
            <person name="Ettema T.J."/>
        </authorList>
    </citation>
    <scope>NUCLEOTIDE SEQUENCE</scope>
</reference>
<name>A0A0F9FWG5_9ZZZZ</name>
<gene>
    <name evidence="1" type="ORF">LCGC14_1902350</name>
</gene>
<organism evidence="1">
    <name type="scientific">marine sediment metagenome</name>
    <dbReference type="NCBI Taxonomy" id="412755"/>
    <lineage>
        <taxon>unclassified sequences</taxon>
        <taxon>metagenomes</taxon>
        <taxon>ecological metagenomes</taxon>
    </lineage>
</organism>
<protein>
    <submittedName>
        <fullName evidence="1">Uncharacterized protein</fullName>
    </submittedName>
</protein>